<reference evidence="2 3" key="1">
    <citation type="submission" date="2017-11" db="EMBL/GenBank/DDBJ databases">
        <title>Genomic Encyclopedia of Archaeal and Bacterial Type Strains, Phase II (KMG-II): From Individual Species to Whole Genera.</title>
        <authorList>
            <person name="Goeker M."/>
        </authorList>
    </citation>
    <scope>NUCLEOTIDE SEQUENCE [LARGE SCALE GENOMIC DNA]</scope>
    <source>
        <strain evidence="2 3">DSM 28175</strain>
    </source>
</reference>
<dbReference type="EMBL" id="PGFJ01000002">
    <property type="protein sequence ID" value="PJJ79112.1"/>
    <property type="molecule type" value="Genomic_DNA"/>
</dbReference>
<accession>A0A2H9VLC1</accession>
<protein>
    <submittedName>
        <fullName evidence="2">YARHG domain-containing protein</fullName>
    </submittedName>
</protein>
<keyword evidence="1" id="KW-0472">Membrane</keyword>
<dbReference type="RefSeq" id="WP_100341475.1">
    <property type="nucleotide sequence ID" value="NZ_PGFJ01000002.1"/>
</dbReference>
<comment type="caution">
    <text evidence="2">The sequence shown here is derived from an EMBL/GenBank/DDBJ whole genome shotgun (WGS) entry which is preliminary data.</text>
</comment>
<evidence type="ECO:0000313" key="2">
    <source>
        <dbReference type="EMBL" id="PJJ79112.1"/>
    </source>
</evidence>
<sequence>MKTKPLIIAGSVAVILIAAIIFILYGKNKSNANVDGIEAFIEKFTNYAVNGQTDSLLNSFAVESRNNDGVKRLVSVLAGKSTVNSNAAPLAKLVFNLDERVIETLSDGSISVTIPLFLSNTNTELEQRRSLFTLKLVRFDNGDYKITQADVRQFFTDFVAYENYVRSKTLKDVDIYSPETLEAFAAADKLKARFDSVIWFSHVNGKTYYYVVYGKWDLYTLNSDIDSPLPYKIGLVGPDMKTILPAEFDLIHHIGGTFPDMIEVEKGHKKGFYNISGKEMLPVKYDQIFPISGEGENIAALRMGDYMYWLKSDYTVSEPTDIKMADILPRLNKTGSFSMTNGGYQNLTEFNSREEHNSIYIPPSYMVDLNLLPVFKTFKNPLRRNVEYGDASENYIVTKDVIQNNIAVDGDSGGWLQTLFYNIRDYYLGGRTEFYDRKNIVLVDNKHNRVYTASLSTDYSPDGTQSLEGPCNVSSIRAITDSLFEVKVGSVLYVELYDTTKTVSGGPYYHYLAIKGNKLVNLTTKRIFSFTKFVKMDDSYLEGCYLLDTYDHAAKKNSSKRMDQLTDEMLRYIKNEIYADYSYKFSDKRWEQVFSYQDMYHYNENGEAQYAQSVTDSLTSIDKYNINFIDQKLKAKKATTLAAK</sequence>
<keyword evidence="3" id="KW-1185">Reference proteome</keyword>
<evidence type="ECO:0000313" key="3">
    <source>
        <dbReference type="Proteomes" id="UP000242687"/>
    </source>
</evidence>
<name>A0A2H9VLC1_9SPHI</name>
<dbReference type="Gene3D" id="1.20.58.1690">
    <property type="match status" value="1"/>
</dbReference>
<feature type="transmembrane region" description="Helical" evidence="1">
    <location>
        <begin position="6"/>
        <end position="25"/>
    </location>
</feature>
<evidence type="ECO:0000256" key="1">
    <source>
        <dbReference type="SAM" id="Phobius"/>
    </source>
</evidence>
<dbReference type="InterPro" id="IPR038434">
    <property type="entry name" value="YARHG_sf"/>
</dbReference>
<keyword evidence="1" id="KW-0812">Transmembrane</keyword>
<dbReference type="AlphaFoldDB" id="A0A2H9VLC1"/>
<dbReference type="OrthoDB" id="700862at2"/>
<dbReference type="Proteomes" id="UP000242687">
    <property type="component" value="Unassembled WGS sequence"/>
</dbReference>
<keyword evidence="1" id="KW-1133">Transmembrane helix</keyword>
<organism evidence="2 3">
    <name type="scientific">Mucilaginibacter auburnensis</name>
    <dbReference type="NCBI Taxonomy" id="1457233"/>
    <lineage>
        <taxon>Bacteria</taxon>
        <taxon>Pseudomonadati</taxon>
        <taxon>Bacteroidota</taxon>
        <taxon>Sphingobacteriia</taxon>
        <taxon>Sphingobacteriales</taxon>
        <taxon>Sphingobacteriaceae</taxon>
        <taxon>Mucilaginibacter</taxon>
    </lineage>
</organism>
<proteinExistence type="predicted"/>
<gene>
    <name evidence="2" type="ORF">CLV57_2237</name>
</gene>